<feature type="transmembrane region" description="Helical" evidence="1">
    <location>
        <begin position="131"/>
        <end position="157"/>
    </location>
</feature>
<comment type="caution">
    <text evidence="4">The sequence shown here is derived from an EMBL/GenBank/DDBJ whole genome shotgun (WGS) entry which is preliminary data.</text>
</comment>
<feature type="transmembrane region" description="Helical" evidence="1">
    <location>
        <begin position="48"/>
        <end position="71"/>
    </location>
</feature>
<dbReference type="Gene3D" id="2.60.40.420">
    <property type="entry name" value="Cupredoxins - blue copper proteins"/>
    <property type="match status" value="1"/>
</dbReference>
<dbReference type="STRING" id="1798375.A2773_07015"/>
<dbReference type="InterPro" id="IPR028096">
    <property type="entry name" value="EfeO_Cupredoxin"/>
</dbReference>
<feature type="transmembrane region" description="Helical" evidence="1">
    <location>
        <begin position="198"/>
        <end position="220"/>
    </location>
</feature>
<feature type="transmembrane region" description="Helical" evidence="1">
    <location>
        <begin position="163"/>
        <end position="186"/>
    </location>
</feature>
<dbReference type="InterPro" id="IPR039447">
    <property type="entry name" value="UreH-like_TM_dom"/>
</dbReference>
<dbReference type="AlphaFoldDB" id="A0A1F5ZR12"/>
<evidence type="ECO:0000256" key="1">
    <source>
        <dbReference type="SAM" id="Phobius"/>
    </source>
</evidence>
<feature type="domain" description="EfeO-type cupredoxin-like" evidence="3">
    <location>
        <begin position="252"/>
        <end position="339"/>
    </location>
</feature>
<keyword evidence="1" id="KW-0472">Membrane</keyword>
<keyword evidence="1" id="KW-1133">Transmembrane helix</keyword>
<name>A0A1F5ZR12_9BACT</name>
<proteinExistence type="predicted"/>
<feature type="transmembrane region" description="Helical" evidence="1">
    <location>
        <begin position="83"/>
        <end position="110"/>
    </location>
</feature>
<feature type="domain" description="Urease accessory protein UreH-like transmembrane" evidence="2">
    <location>
        <begin position="5"/>
        <end position="211"/>
    </location>
</feature>
<evidence type="ECO:0000259" key="2">
    <source>
        <dbReference type="Pfam" id="PF13386"/>
    </source>
</evidence>
<dbReference type="Proteomes" id="UP000177383">
    <property type="component" value="Unassembled WGS sequence"/>
</dbReference>
<dbReference type="Pfam" id="PF13386">
    <property type="entry name" value="DsbD_2"/>
    <property type="match status" value="1"/>
</dbReference>
<evidence type="ECO:0008006" key="6">
    <source>
        <dbReference type="Google" id="ProtNLM"/>
    </source>
</evidence>
<sequence>MNLWTIFLTGLFTGGLTCLAVQGGLLATTIAQRKSDELVSQTKFGNALPIIFFLVAKLIAYTMLGFLLGWFGSLFQLSLKTTIILQFVIGIFMLGTALNLLNVHPIFRYFIIQPPKFLFRFIRGESKSKDLFAPAILGFFTVFLPCGTTQAMMALAIASGSPILGATILFVFVLGTSPLFFTLGYFATRMGDFFSSKFAKAAALAVIFMAVLNINSAVALTGSNLTLENIGNQIYCSMIAFCDGEHVKGISADSSNEINIDITNRGYSPQDLVVKAGSDVKLNIKNTNGGGCQQAFTIPYLDYQKVIPKGSSETITFKAPSTPTEIAFMCSMNMFRGRIRVV</sequence>
<dbReference type="PANTHER" id="PTHR42208:SF1">
    <property type="entry name" value="HEAVY METAL TRANSPORTER"/>
    <property type="match status" value="1"/>
</dbReference>
<organism evidence="4 5">
    <name type="scientific">Candidatus Gottesmanbacteria bacterium RIFCSPHIGHO2_01_FULL_39_10</name>
    <dbReference type="NCBI Taxonomy" id="1798375"/>
    <lineage>
        <taxon>Bacteria</taxon>
        <taxon>Candidatus Gottesmaniibacteriota</taxon>
    </lineage>
</organism>
<dbReference type="PANTHER" id="PTHR42208">
    <property type="entry name" value="HEAVY METAL TRANSPORTER-RELATED"/>
    <property type="match status" value="1"/>
</dbReference>
<dbReference type="SUPFAM" id="SSF49503">
    <property type="entry name" value="Cupredoxins"/>
    <property type="match status" value="1"/>
</dbReference>
<feature type="transmembrane region" description="Helical" evidence="1">
    <location>
        <begin position="6"/>
        <end position="27"/>
    </location>
</feature>
<dbReference type="InterPro" id="IPR008972">
    <property type="entry name" value="Cupredoxin"/>
</dbReference>
<accession>A0A1F5ZR12</accession>
<evidence type="ECO:0000313" key="4">
    <source>
        <dbReference type="EMBL" id="OGG14823.1"/>
    </source>
</evidence>
<keyword evidence="1" id="KW-0812">Transmembrane</keyword>
<evidence type="ECO:0000259" key="3">
    <source>
        <dbReference type="Pfam" id="PF13473"/>
    </source>
</evidence>
<dbReference type="EMBL" id="MFJE01000011">
    <property type="protein sequence ID" value="OGG14823.1"/>
    <property type="molecule type" value="Genomic_DNA"/>
</dbReference>
<gene>
    <name evidence="4" type="ORF">A2773_07015</name>
</gene>
<reference evidence="4 5" key="1">
    <citation type="journal article" date="2016" name="Nat. Commun.">
        <title>Thousands of microbial genomes shed light on interconnected biogeochemical processes in an aquifer system.</title>
        <authorList>
            <person name="Anantharaman K."/>
            <person name="Brown C.T."/>
            <person name="Hug L.A."/>
            <person name="Sharon I."/>
            <person name="Castelle C.J."/>
            <person name="Probst A.J."/>
            <person name="Thomas B.C."/>
            <person name="Singh A."/>
            <person name="Wilkins M.J."/>
            <person name="Karaoz U."/>
            <person name="Brodie E.L."/>
            <person name="Williams K.H."/>
            <person name="Hubbard S.S."/>
            <person name="Banfield J.F."/>
        </authorList>
    </citation>
    <scope>NUCLEOTIDE SEQUENCE [LARGE SCALE GENOMIC DNA]</scope>
</reference>
<evidence type="ECO:0000313" key="5">
    <source>
        <dbReference type="Proteomes" id="UP000177383"/>
    </source>
</evidence>
<protein>
    <recommendedName>
        <fullName evidence="6">Urease accessory protein UreH-like transmembrane domain-containing protein</fullName>
    </recommendedName>
</protein>
<dbReference type="Pfam" id="PF13473">
    <property type="entry name" value="Cupredoxin_1"/>
    <property type="match status" value="1"/>
</dbReference>